<dbReference type="EMBL" id="CADCTA010000062">
    <property type="protein sequence ID" value="CAA9238801.1"/>
    <property type="molecule type" value="Genomic_DNA"/>
</dbReference>
<gene>
    <name evidence="11" type="ORF">AVDCRST_MAG42-1579</name>
</gene>
<protein>
    <recommendedName>
        <fullName evidence="9">Magnesium transporter MgtE</fullName>
    </recommendedName>
</protein>
<accession>A0A6J4I332</accession>
<keyword evidence="5 9" id="KW-0460">Magnesium</keyword>
<feature type="transmembrane region" description="Helical" evidence="9">
    <location>
        <begin position="308"/>
        <end position="326"/>
    </location>
</feature>
<dbReference type="Gene3D" id="3.10.580.10">
    <property type="entry name" value="CBS-domain"/>
    <property type="match status" value="1"/>
</dbReference>
<keyword evidence="8" id="KW-0129">CBS domain</keyword>
<comment type="function">
    <text evidence="9">Acts as a magnesium transporter.</text>
</comment>
<evidence type="ECO:0000256" key="2">
    <source>
        <dbReference type="ARBA" id="ARBA00009749"/>
    </source>
</evidence>
<sequence>MVGRILQPEIKSMIDARNFGALRELFSDWPPADVAEVILDMEEHDQVIIFRVLPHDLAAEVFEYLDVDAQQQLLRGMAQEQVVGILNDMSADDRTALLEELPSAAARQLIRLLTPEERSIAQSLLGYPEDSVGRLMTPDFIAVHADWSIKEVFDYVREHGEDSESLNVIYVVDDRGKLVDDLRIREILVQPLESTVSEIADGNFVALNANDPQEDAVNVFRKYDRTALPVTDSNGVLVGMVTIDDMLDVAEEEATEDIHKFGGMEALEEPYIRLPVWKVVSKRAPWLMILLLGEMLTATAMASYEEHIANAVVLAVFLPLIIASGGNSGSQASTLIIRAMALGEVTLKDWWHVMRREFQAGLALGLILGVIGFMRIAVWQAVGGRMGHEMYGEHWELVASVVGGSLVGVVLWGSLAGSMLPFVLKRIGADPATSSAPFVATLVDVTGVIIYFSLAVWIMRGTLL</sequence>
<evidence type="ECO:0000256" key="4">
    <source>
        <dbReference type="ARBA" id="ARBA00022692"/>
    </source>
</evidence>
<dbReference type="Pfam" id="PF01769">
    <property type="entry name" value="MgtE"/>
    <property type="match status" value="1"/>
</dbReference>
<dbReference type="InterPro" id="IPR006668">
    <property type="entry name" value="Mg_transptr_MgtE_intracell_dom"/>
</dbReference>
<feature type="domain" description="CBS" evidence="10">
    <location>
        <begin position="136"/>
        <end position="198"/>
    </location>
</feature>
<reference evidence="11" key="1">
    <citation type="submission" date="2020-02" db="EMBL/GenBank/DDBJ databases">
        <authorList>
            <person name="Meier V. D."/>
        </authorList>
    </citation>
    <scope>NUCLEOTIDE SEQUENCE</scope>
    <source>
        <strain evidence="11">AVDCRST_MAG42</strain>
    </source>
</reference>
<dbReference type="SMART" id="SM00116">
    <property type="entry name" value="CBS"/>
    <property type="match status" value="2"/>
</dbReference>
<evidence type="ECO:0000256" key="8">
    <source>
        <dbReference type="PROSITE-ProRule" id="PRU00703"/>
    </source>
</evidence>
<keyword evidence="6 9" id="KW-1133">Transmembrane helix</keyword>
<name>A0A6J4I332_9BACT</name>
<dbReference type="PROSITE" id="PS51371">
    <property type="entry name" value="CBS"/>
    <property type="match status" value="2"/>
</dbReference>
<dbReference type="Pfam" id="PF03448">
    <property type="entry name" value="MgtE_N"/>
    <property type="match status" value="1"/>
</dbReference>
<dbReference type="SUPFAM" id="SSF158791">
    <property type="entry name" value="MgtE N-terminal domain-like"/>
    <property type="match status" value="1"/>
</dbReference>
<dbReference type="InterPro" id="IPR000644">
    <property type="entry name" value="CBS_dom"/>
</dbReference>
<dbReference type="PANTHER" id="PTHR43773">
    <property type="entry name" value="MAGNESIUM TRANSPORTER MGTE"/>
    <property type="match status" value="1"/>
</dbReference>
<organism evidence="11">
    <name type="scientific">uncultured Chthoniobacterales bacterium</name>
    <dbReference type="NCBI Taxonomy" id="1836801"/>
    <lineage>
        <taxon>Bacteria</taxon>
        <taxon>Pseudomonadati</taxon>
        <taxon>Verrucomicrobiota</taxon>
        <taxon>Spartobacteria</taxon>
        <taxon>Chthoniobacterales</taxon>
        <taxon>environmental samples</taxon>
    </lineage>
</organism>
<dbReference type="InterPro" id="IPR006667">
    <property type="entry name" value="SLC41_membr_dom"/>
</dbReference>
<dbReference type="InterPro" id="IPR038076">
    <property type="entry name" value="MgtE_N_sf"/>
</dbReference>
<dbReference type="CDD" id="cd04606">
    <property type="entry name" value="CBS_pair_Mg_transporter"/>
    <property type="match status" value="1"/>
</dbReference>
<proteinExistence type="inferred from homology"/>
<keyword evidence="7 9" id="KW-0472">Membrane</keyword>
<dbReference type="Gene3D" id="1.25.60.10">
    <property type="entry name" value="MgtE N-terminal domain-like"/>
    <property type="match status" value="1"/>
</dbReference>
<keyword evidence="9" id="KW-0479">Metal-binding</keyword>
<comment type="caution">
    <text evidence="9">Lacks conserved residue(s) required for the propagation of feature annotation.</text>
</comment>
<feature type="transmembrane region" description="Helical" evidence="9">
    <location>
        <begin position="436"/>
        <end position="459"/>
    </location>
</feature>
<dbReference type="GO" id="GO:0005886">
    <property type="term" value="C:plasma membrane"/>
    <property type="evidence" value="ECO:0007669"/>
    <property type="project" value="UniProtKB-SubCell"/>
</dbReference>
<feature type="transmembrane region" description="Helical" evidence="9">
    <location>
        <begin position="358"/>
        <end position="378"/>
    </location>
</feature>
<feature type="transmembrane region" description="Helical" evidence="9">
    <location>
        <begin position="398"/>
        <end position="424"/>
    </location>
</feature>
<evidence type="ECO:0000313" key="11">
    <source>
        <dbReference type="EMBL" id="CAA9238801.1"/>
    </source>
</evidence>
<dbReference type="InterPro" id="IPR036739">
    <property type="entry name" value="SLC41_membr_dom_sf"/>
</dbReference>
<evidence type="ECO:0000256" key="3">
    <source>
        <dbReference type="ARBA" id="ARBA00022448"/>
    </source>
</evidence>
<dbReference type="PANTHER" id="PTHR43773:SF1">
    <property type="entry name" value="MAGNESIUM TRANSPORTER MGTE"/>
    <property type="match status" value="1"/>
</dbReference>
<dbReference type="Pfam" id="PF00571">
    <property type="entry name" value="CBS"/>
    <property type="match status" value="2"/>
</dbReference>
<evidence type="ECO:0000256" key="6">
    <source>
        <dbReference type="ARBA" id="ARBA00022989"/>
    </source>
</evidence>
<keyword evidence="9" id="KW-1003">Cell membrane</keyword>
<feature type="domain" description="CBS" evidence="10">
    <location>
        <begin position="199"/>
        <end position="256"/>
    </location>
</feature>
<evidence type="ECO:0000256" key="9">
    <source>
        <dbReference type="RuleBase" id="RU362011"/>
    </source>
</evidence>
<evidence type="ECO:0000256" key="1">
    <source>
        <dbReference type="ARBA" id="ARBA00004141"/>
    </source>
</evidence>
<dbReference type="GO" id="GO:0015095">
    <property type="term" value="F:magnesium ion transmembrane transporter activity"/>
    <property type="evidence" value="ECO:0007669"/>
    <property type="project" value="UniProtKB-UniRule"/>
</dbReference>
<comment type="subunit">
    <text evidence="9">Homodimer.</text>
</comment>
<dbReference type="GO" id="GO:0046872">
    <property type="term" value="F:metal ion binding"/>
    <property type="evidence" value="ECO:0007669"/>
    <property type="project" value="UniProtKB-KW"/>
</dbReference>
<keyword evidence="3 9" id="KW-0813">Transport</keyword>
<evidence type="ECO:0000256" key="7">
    <source>
        <dbReference type="ARBA" id="ARBA00023136"/>
    </source>
</evidence>
<evidence type="ECO:0000259" key="10">
    <source>
        <dbReference type="PROSITE" id="PS51371"/>
    </source>
</evidence>
<dbReference type="InterPro" id="IPR006669">
    <property type="entry name" value="MgtE_transporter"/>
</dbReference>
<comment type="subcellular location">
    <subcellularLocation>
        <location evidence="9">Cell membrane</location>
        <topology evidence="9">Multi-pass membrane protein</topology>
    </subcellularLocation>
    <subcellularLocation>
        <location evidence="1">Membrane</location>
        <topology evidence="1">Multi-pass membrane protein</topology>
    </subcellularLocation>
</comment>
<evidence type="ECO:0000256" key="5">
    <source>
        <dbReference type="ARBA" id="ARBA00022842"/>
    </source>
</evidence>
<dbReference type="Gene3D" id="1.10.357.20">
    <property type="entry name" value="SLC41 divalent cation transporters, integral membrane domain"/>
    <property type="match status" value="1"/>
</dbReference>
<keyword evidence="4 9" id="KW-0812">Transmembrane</keyword>
<dbReference type="SMART" id="SM00924">
    <property type="entry name" value="MgtE_N"/>
    <property type="match status" value="1"/>
</dbReference>
<dbReference type="SUPFAM" id="SSF161093">
    <property type="entry name" value="MgtE membrane domain-like"/>
    <property type="match status" value="1"/>
</dbReference>
<comment type="similarity">
    <text evidence="2 9">Belongs to the SLC41A transporter family.</text>
</comment>
<dbReference type="SUPFAM" id="SSF54631">
    <property type="entry name" value="CBS-domain pair"/>
    <property type="match status" value="1"/>
</dbReference>
<dbReference type="NCBIfam" id="TIGR00400">
    <property type="entry name" value="mgtE"/>
    <property type="match status" value="1"/>
</dbReference>
<dbReference type="InterPro" id="IPR046342">
    <property type="entry name" value="CBS_dom_sf"/>
</dbReference>
<dbReference type="AlphaFoldDB" id="A0A6J4I332"/>